<evidence type="ECO:0000313" key="2">
    <source>
        <dbReference type="Proteomes" id="UP000739565"/>
    </source>
</evidence>
<dbReference type="EMBL" id="JAHXRI010000006">
    <property type="protein sequence ID" value="MBZ1350092.1"/>
    <property type="molecule type" value="Genomic_DNA"/>
</dbReference>
<name>A0A953T4Q7_9BURK</name>
<dbReference type="InterPro" id="IPR029044">
    <property type="entry name" value="Nucleotide-diphossugar_trans"/>
</dbReference>
<keyword evidence="2" id="KW-1185">Reference proteome</keyword>
<accession>A0A953T4Q7</accession>
<dbReference type="SUPFAM" id="SSF53448">
    <property type="entry name" value="Nucleotide-diphospho-sugar transferases"/>
    <property type="match status" value="1"/>
</dbReference>
<gene>
    <name evidence="1" type="ORF">KZZ10_05495</name>
</gene>
<dbReference type="Proteomes" id="UP000739565">
    <property type="component" value="Unassembled WGS sequence"/>
</dbReference>
<organism evidence="1 2">
    <name type="scientific">Zwartia hollandica</name>
    <dbReference type="NCBI Taxonomy" id="324606"/>
    <lineage>
        <taxon>Bacteria</taxon>
        <taxon>Pseudomonadati</taxon>
        <taxon>Pseudomonadota</taxon>
        <taxon>Betaproteobacteria</taxon>
        <taxon>Burkholderiales</taxon>
        <taxon>Alcaligenaceae</taxon>
        <taxon>Zwartia</taxon>
    </lineage>
</organism>
<dbReference type="RefSeq" id="WP_259660488.1">
    <property type="nucleotide sequence ID" value="NZ_JAHXRI010000006.1"/>
</dbReference>
<proteinExistence type="predicted"/>
<sequence length="321" mass="37463">MIGTPIAFIIFNRPRHTRQSFALIREQRPSKLLIIADGPRLGHPTDGERCRETREIVENIDWPCEVLRNYADINLGCKNRVSSGLDWVFTQVDKAIIIEDDCLPNKDFFSFCDELLVRYENDPRVWVVTGNNFQNGVRRGDAAYYFSKFNHCWGWASWRRAWQHYRVDIPFWPAWKDTEDWHTKLPDPVERKIWSKLLDDVQRGGIDTWDYQWTATTWYFGGLTATPQVNLVTNIGIGPDATHTVASEEQAGLPALSLGPLTHPRVVKQDLAADRYVLNHNFGGRDHPDRLHNRLVKRWSQLLRSPKWLAKKLKQYLPLRF</sequence>
<comment type="caution">
    <text evidence="1">The sequence shown here is derived from an EMBL/GenBank/DDBJ whole genome shotgun (WGS) entry which is preliminary data.</text>
</comment>
<dbReference type="AlphaFoldDB" id="A0A953T4Q7"/>
<dbReference type="Gene3D" id="3.90.550.10">
    <property type="entry name" value="Spore Coat Polysaccharide Biosynthesis Protein SpsA, Chain A"/>
    <property type="match status" value="1"/>
</dbReference>
<evidence type="ECO:0000313" key="1">
    <source>
        <dbReference type="EMBL" id="MBZ1350092.1"/>
    </source>
</evidence>
<protein>
    <submittedName>
        <fullName evidence="1">Glycosyltransferase family 2 protein</fullName>
    </submittedName>
</protein>
<reference evidence="1" key="1">
    <citation type="submission" date="2021-07" db="EMBL/GenBank/DDBJ databases">
        <title>New genus and species of the family Alcaligenaceae.</title>
        <authorList>
            <person name="Hahn M.W."/>
        </authorList>
    </citation>
    <scope>NUCLEOTIDE SEQUENCE</scope>
    <source>
        <strain evidence="1">LF4-65</strain>
    </source>
</reference>